<name>A0ABW4IE04_9SPHI</name>
<keyword evidence="5" id="KW-1185">Reference proteome</keyword>
<feature type="domain" description="N-acetyltransferase" evidence="3">
    <location>
        <begin position="1"/>
        <end position="144"/>
    </location>
</feature>
<evidence type="ECO:0000256" key="2">
    <source>
        <dbReference type="ARBA" id="ARBA00023315"/>
    </source>
</evidence>
<dbReference type="Gene3D" id="3.40.630.30">
    <property type="match status" value="1"/>
</dbReference>
<evidence type="ECO:0000259" key="3">
    <source>
        <dbReference type="PROSITE" id="PS51186"/>
    </source>
</evidence>
<keyword evidence="1" id="KW-0808">Transferase</keyword>
<gene>
    <name evidence="4" type="ORF">ACFSAH_10080</name>
</gene>
<dbReference type="SUPFAM" id="SSF55729">
    <property type="entry name" value="Acyl-CoA N-acyltransferases (Nat)"/>
    <property type="match status" value="1"/>
</dbReference>
<protein>
    <submittedName>
        <fullName evidence="4">GNAT family N-acetyltransferase</fullName>
    </submittedName>
</protein>
<dbReference type="PROSITE" id="PS51186">
    <property type="entry name" value="GNAT"/>
    <property type="match status" value="1"/>
</dbReference>
<comment type="caution">
    <text evidence="4">The sequence shown here is derived from an EMBL/GenBank/DDBJ whole genome shotgun (WGS) entry which is preliminary data.</text>
</comment>
<dbReference type="Proteomes" id="UP001597118">
    <property type="component" value="Unassembled WGS sequence"/>
</dbReference>
<keyword evidence="2" id="KW-0012">Acyltransferase</keyword>
<dbReference type="InterPro" id="IPR016181">
    <property type="entry name" value="Acyl_CoA_acyltransferase"/>
</dbReference>
<dbReference type="InterPro" id="IPR050680">
    <property type="entry name" value="YpeA/RimI_acetyltransf"/>
</dbReference>
<dbReference type="RefSeq" id="WP_379662603.1">
    <property type="nucleotide sequence ID" value="NZ_JBHUDG010000015.1"/>
</dbReference>
<dbReference type="InterPro" id="IPR000182">
    <property type="entry name" value="GNAT_dom"/>
</dbReference>
<evidence type="ECO:0000256" key="1">
    <source>
        <dbReference type="ARBA" id="ARBA00022679"/>
    </source>
</evidence>
<dbReference type="CDD" id="cd04301">
    <property type="entry name" value="NAT_SF"/>
    <property type="match status" value="1"/>
</dbReference>
<dbReference type="PANTHER" id="PTHR43420">
    <property type="entry name" value="ACETYLTRANSFERASE"/>
    <property type="match status" value="1"/>
</dbReference>
<accession>A0ABW4IE04</accession>
<organism evidence="4 5">
    <name type="scientific">Pseudopedobacter beijingensis</name>
    <dbReference type="NCBI Taxonomy" id="1207056"/>
    <lineage>
        <taxon>Bacteria</taxon>
        <taxon>Pseudomonadati</taxon>
        <taxon>Bacteroidota</taxon>
        <taxon>Sphingobacteriia</taxon>
        <taxon>Sphingobacteriales</taxon>
        <taxon>Sphingobacteriaceae</taxon>
        <taxon>Pseudopedobacter</taxon>
    </lineage>
</organism>
<reference evidence="5" key="1">
    <citation type="journal article" date="2019" name="Int. J. Syst. Evol. Microbiol.">
        <title>The Global Catalogue of Microorganisms (GCM) 10K type strain sequencing project: providing services to taxonomists for standard genome sequencing and annotation.</title>
        <authorList>
            <consortium name="The Broad Institute Genomics Platform"/>
            <consortium name="The Broad Institute Genome Sequencing Center for Infectious Disease"/>
            <person name="Wu L."/>
            <person name="Ma J."/>
        </authorList>
    </citation>
    <scope>NUCLEOTIDE SEQUENCE [LARGE SCALE GENOMIC DNA]</scope>
    <source>
        <strain evidence="5">CCUG 53762</strain>
    </source>
</reference>
<dbReference type="EMBL" id="JBHUDG010000015">
    <property type="protein sequence ID" value="MFD1630227.1"/>
    <property type="molecule type" value="Genomic_DNA"/>
</dbReference>
<proteinExistence type="predicted"/>
<evidence type="ECO:0000313" key="4">
    <source>
        <dbReference type="EMBL" id="MFD1630227.1"/>
    </source>
</evidence>
<sequence>MIKFVSTAEVLEIRNIVLREGKLTNEECVFDGDLEGTTFHVGYEREGKLVCVATFHKQPHEKFEGTGYQLRGMATLPEYQGKGLGNLLMNFAIVYLRGQKANYLWCNAREVAYKFYLSLGFEFISAEFQIPSIGPHRQMYLKIN</sequence>
<evidence type="ECO:0000313" key="5">
    <source>
        <dbReference type="Proteomes" id="UP001597118"/>
    </source>
</evidence>
<dbReference type="Pfam" id="PF00583">
    <property type="entry name" value="Acetyltransf_1"/>
    <property type="match status" value="1"/>
</dbReference>